<comment type="similarity">
    <text evidence="1">Belongs to the TRAFAC class TrmE-Era-EngA-EngB-Septin-like GTPase superfamily. AIG1/Toc34/Toc159-like paraseptin GTPase family. IAN subfamily.</text>
</comment>
<keyword evidence="2" id="KW-0547">Nucleotide-binding</keyword>
<proteinExistence type="inferred from homology"/>
<accession>A0ABM0MDX3</accession>
<evidence type="ECO:0000313" key="5">
    <source>
        <dbReference type="Proteomes" id="UP000694865"/>
    </source>
</evidence>
<reference evidence="6" key="1">
    <citation type="submission" date="2025-08" db="UniProtKB">
        <authorList>
            <consortium name="RefSeq"/>
        </authorList>
    </citation>
    <scope>IDENTIFICATION</scope>
    <source>
        <tissue evidence="6">Testes</tissue>
    </source>
</reference>
<evidence type="ECO:0000256" key="3">
    <source>
        <dbReference type="ARBA" id="ARBA00023134"/>
    </source>
</evidence>
<evidence type="ECO:0000259" key="4">
    <source>
        <dbReference type="PROSITE" id="PS51720"/>
    </source>
</evidence>
<dbReference type="RefSeq" id="XP_006818214.1">
    <property type="nucleotide sequence ID" value="XM_006818151.1"/>
</dbReference>
<evidence type="ECO:0000256" key="1">
    <source>
        <dbReference type="ARBA" id="ARBA00008535"/>
    </source>
</evidence>
<organism evidence="5 6">
    <name type="scientific">Saccoglossus kowalevskii</name>
    <name type="common">Acorn worm</name>
    <dbReference type="NCBI Taxonomy" id="10224"/>
    <lineage>
        <taxon>Eukaryota</taxon>
        <taxon>Metazoa</taxon>
        <taxon>Hemichordata</taxon>
        <taxon>Enteropneusta</taxon>
        <taxon>Harrimaniidae</taxon>
        <taxon>Saccoglossus</taxon>
    </lineage>
</organism>
<dbReference type="GeneID" id="102809304"/>
<keyword evidence="3" id="KW-0342">GTP-binding</keyword>
<dbReference type="InterPro" id="IPR045058">
    <property type="entry name" value="GIMA/IAN/Toc"/>
</dbReference>
<dbReference type="InterPro" id="IPR006703">
    <property type="entry name" value="G_AIG1"/>
</dbReference>
<gene>
    <name evidence="6" type="primary">LOC102809304</name>
</gene>
<evidence type="ECO:0000313" key="6">
    <source>
        <dbReference type="RefSeq" id="XP_006818214.1"/>
    </source>
</evidence>
<dbReference type="SUPFAM" id="SSF52540">
    <property type="entry name" value="P-loop containing nucleoside triphosphate hydrolases"/>
    <property type="match status" value="1"/>
</dbReference>
<dbReference type="PANTHER" id="PTHR10903">
    <property type="entry name" value="GTPASE, IMAP FAMILY MEMBER-RELATED"/>
    <property type="match status" value="1"/>
</dbReference>
<dbReference type="PANTHER" id="PTHR10903:SF184">
    <property type="entry name" value="GTP-BINDING PROTEIN A"/>
    <property type="match status" value="1"/>
</dbReference>
<name>A0ABM0MDX3_SACKO</name>
<feature type="domain" description="AIG1-type G" evidence="4">
    <location>
        <begin position="12"/>
        <end position="223"/>
    </location>
</feature>
<dbReference type="Gene3D" id="3.40.50.300">
    <property type="entry name" value="P-loop containing nucleotide triphosphate hydrolases"/>
    <property type="match status" value="1"/>
</dbReference>
<dbReference type="Proteomes" id="UP000694865">
    <property type="component" value="Unplaced"/>
</dbReference>
<evidence type="ECO:0000256" key="2">
    <source>
        <dbReference type="ARBA" id="ARBA00022741"/>
    </source>
</evidence>
<protein>
    <recommendedName>
        <fullName evidence="4">AIG1-type G domain-containing protein</fullName>
    </recommendedName>
</protein>
<dbReference type="PROSITE" id="PS51720">
    <property type="entry name" value="G_AIG1"/>
    <property type="match status" value="1"/>
</dbReference>
<sequence>MACSGRAPLPRGDQLILVLVGRTGAGKSATGNTILGRQQFRSSRSTVSKTRLNAWAKCTTQDRSIVVIDTPGSFDTREHITPTMLATETATCMSIALSQGNGLDAIILTLNADERLTEEHLNSVKFLRALFGEDMMKHVVVLFTRKDQLEADDVTLTELLDDVPAYMKSILRECNNRAIAFDNKSKDPTVIQQQRDELIMMIDEMKQRNGNKPFNNDLTQRIKQAVDSDKIRYEQHGGVDKQSDEIAKGENNELLDTVLNILVDIVTEIAKNFVQYMLECDSD</sequence>
<dbReference type="Pfam" id="PF04548">
    <property type="entry name" value="AIG1"/>
    <property type="match status" value="1"/>
</dbReference>
<dbReference type="InterPro" id="IPR027417">
    <property type="entry name" value="P-loop_NTPase"/>
</dbReference>
<keyword evidence="5" id="KW-1185">Reference proteome</keyword>